<dbReference type="Gene3D" id="3.40.50.720">
    <property type="entry name" value="NAD(P)-binding Rossmann-like Domain"/>
    <property type="match status" value="1"/>
</dbReference>
<evidence type="ECO:0000256" key="4">
    <source>
        <dbReference type="SAM" id="MobiDB-lite"/>
    </source>
</evidence>
<evidence type="ECO:0000313" key="6">
    <source>
        <dbReference type="EMBL" id="KAL1301547.1"/>
    </source>
</evidence>
<proteinExistence type="inferred from homology"/>
<comment type="caution">
    <text evidence="6">The sequence shown here is derived from an EMBL/GenBank/DDBJ whole genome shotgun (WGS) entry which is preliminary data.</text>
</comment>
<keyword evidence="2" id="KW-0560">Oxidoreductase</keyword>
<gene>
    <name evidence="6" type="ORF">AAFC00_005786</name>
</gene>
<reference evidence="6 7" key="1">
    <citation type="submission" date="2024-07" db="EMBL/GenBank/DDBJ databases">
        <title>Draft sequence of the Neodothiora populina.</title>
        <authorList>
            <person name="Drown D.D."/>
            <person name="Schuette U.S."/>
            <person name="Buechlein A.B."/>
            <person name="Rusch D.R."/>
            <person name="Winton L.W."/>
            <person name="Adams G.A."/>
        </authorList>
    </citation>
    <scope>NUCLEOTIDE SEQUENCE [LARGE SCALE GENOMIC DNA]</scope>
    <source>
        <strain evidence="6 7">CPC 39397</strain>
    </source>
</reference>
<feature type="domain" description="NAD-dependent epimerase/dehydratase" evidence="5">
    <location>
        <begin position="3"/>
        <end position="181"/>
    </location>
</feature>
<keyword evidence="7" id="KW-1185">Reference proteome</keyword>
<dbReference type="Pfam" id="PF01370">
    <property type="entry name" value="Epimerase"/>
    <property type="match status" value="1"/>
</dbReference>
<evidence type="ECO:0000256" key="2">
    <source>
        <dbReference type="ARBA" id="ARBA00023002"/>
    </source>
</evidence>
<protein>
    <recommendedName>
        <fullName evidence="5">NAD-dependent epimerase/dehydratase domain-containing protein</fullName>
    </recommendedName>
</protein>
<keyword evidence="3" id="KW-0520">NAD</keyword>
<dbReference type="RefSeq" id="XP_069197823.1">
    <property type="nucleotide sequence ID" value="XM_069345623.1"/>
</dbReference>
<dbReference type="PANTHER" id="PTHR43103:SF5">
    <property type="entry name" value="4-EPIMERASE, PUTATIVE (AFU_ORTHOLOGUE AFUA_7G00360)-RELATED"/>
    <property type="match status" value="1"/>
</dbReference>
<dbReference type="InterPro" id="IPR036291">
    <property type="entry name" value="NAD(P)-bd_dom_sf"/>
</dbReference>
<dbReference type="SUPFAM" id="SSF51735">
    <property type="entry name" value="NAD(P)-binding Rossmann-fold domains"/>
    <property type="match status" value="1"/>
</dbReference>
<dbReference type="InterPro" id="IPR001509">
    <property type="entry name" value="Epimerase_deHydtase"/>
</dbReference>
<comment type="similarity">
    <text evidence="1">Belongs to the NAD(P)-dependent epimerase/dehydratase family.</text>
</comment>
<evidence type="ECO:0000313" key="7">
    <source>
        <dbReference type="Proteomes" id="UP001562354"/>
    </source>
</evidence>
<accession>A0ABR3P5U3</accession>
<name>A0ABR3P5U3_9PEZI</name>
<dbReference type="EMBL" id="JBFMKM010000013">
    <property type="protein sequence ID" value="KAL1301547.1"/>
    <property type="molecule type" value="Genomic_DNA"/>
</dbReference>
<dbReference type="PANTHER" id="PTHR43103">
    <property type="entry name" value="NUCLEOSIDE-DIPHOSPHATE-SUGAR EPIMERASE"/>
    <property type="match status" value="1"/>
</dbReference>
<organism evidence="6 7">
    <name type="scientific">Neodothiora populina</name>
    <dbReference type="NCBI Taxonomy" id="2781224"/>
    <lineage>
        <taxon>Eukaryota</taxon>
        <taxon>Fungi</taxon>
        <taxon>Dikarya</taxon>
        <taxon>Ascomycota</taxon>
        <taxon>Pezizomycotina</taxon>
        <taxon>Dothideomycetes</taxon>
        <taxon>Dothideomycetidae</taxon>
        <taxon>Dothideales</taxon>
        <taxon>Dothioraceae</taxon>
        <taxon>Neodothiora</taxon>
    </lineage>
</organism>
<dbReference type="Proteomes" id="UP001562354">
    <property type="component" value="Unassembled WGS sequence"/>
</dbReference>
<sequence>MKIAIAGASGLVGREVVSLCAKAGHHTIQIDRASPESSPPGGGPKSSETEHRTADIANSYSETLDAMRSADAVIHLAAIPNPVDKDNSLVHSNNVNSAFNGFHAAAELGIKNYCYVSSVNAIGLAYANRPLTFDHFPMLETHTRRPTDAYALAKAETELQAFSFADWFPHMKIAVLRIHQVSPRAAVRDEHAAEWDVKGVKQLWGWVSPAATARACLLGVDESKKFPDGSNCEVFNIAAPTTTQEDPGLAGHAGMSSRQLAQKYFPNAQIREGWGEGNEGFWDTEKAERILGWSHEERE</sequence>
<feature type="region of interest" description="Disordered" evidence="4">
    <location>
        <begin position="28"/>
        <end position="52"/>
    </location>
</feature>
<evidence type="ECO:0000259" key="5">
    <source>
        <dbReference type="Pfam" id="PF01370"/>
    </source>
</evidence>
<dbReference type="GeneID" id="95979485"/>
<evidence type="ECO:0000256" key="1">
    <source>
        <dbReference type="ARBA" id="ARBA00007637"/>
    </source>
</evidence>
<evidence type="ECO:0000256" key="3">
    <source>
        <dbReference type="ARBA" id="ARBA00023027"/>
    </source>
</evidence>